<dbReference type="RefSeq" id="WP_052376617.1">
    <property type="nucleotide sequence ID" value="NZ_ASRX01000082.1"/>
</dbReference>
<evidence type="ECO:0000313" key="5">
    <source>
        <dbReference type="EMBL" id="EYF01424.1"/>
    </source>
</evidence>
<dbReference type="InterPro" id="IPR000014">
    <property type="entry name" value="PAS"/>
</dbReference>
<dbReference type="CDD" id="cd07041">
    <property type="entry name" value="STAS_RsbR_RsbS_like"/>
    <property type="match status" value="1"/>
</dbReference>
<dbReference type="InterPro" id="IPR002645">
    <property type="entry name" value="STAS_dom"/>
</dbReference>
<dbReference type="eggNOG" id="COG1366">
    <property type="taxonomic scope" value="Bacteria"/>
</dbReference>
<dbReference type="InterPro" id="IPR035965">
    <property type="entry name" value="PAS-like_dom_sf"/>
</dbReference>
<dbReference type="PROSITE" id="PS50801">
    <property type="entry name" value="STAS"/>
    <property type="match status" value="1"/>
</dbReference>
<keyword evidence="6" id="KW-1185">Reference proteome</keyword>
<name>A0A017SWT2_9BACT</name>
<dbReference type="InterPro" id="IPR000700">
    <property type="entry name" value="PAS-assoc_C"/>
</dbReference>
<dbReference type="AlphaFoldDB" id="A0A017SWT2"/>
<evidence type="ECO:0000259" key="4">
    <source>
        <dbReference type="PROSITE" id="PS50801"/>
    </source>
</evidence>
<dbReference type="Gene3D" id="3.30.750.24">
    <property type="entry name" value="STAS domain"/>
    <property type="match status" value="1"/>
</dbReference>
<dbReference type="Gene3D" id="3.30.450.20">
    <property type="entry name" value="PAS domain"/>
    <property type="match status" value="2"/>
</dbReference>
<dbReference type="OrthoDB" id="341208at2"/>
<keyword evidence="1" id="KW-0597">Phosphoprotein</keyword>
<evidence type="ECO:0000313" key="6">
    <source>
        <dbReference type="Proteomes" id="UP000019678"/>
    </source>
</evidence>
<reference evidence="5 6" key="1">
    <citation type="submission" date="2013-05" db="EMBL/GenBank/DDBJ databases">
        <title>Genome assembly of Chondromyces apiculatus DSM 436.</title>
        <authorList>
            <person name="Sharma G."/>
            <person name="Khatri I."/>
            <person name="Kaur C."/>
            <person name="Mayilraj S."/>
            <person name="Subramanian S."/>
        </authorList>
    </citation>
    <scope>NUCLEOTIDE SEQUENCE [LARGE SCALE GENOMIC DNA]</scope>
    <source>
        <strain evidence="5 6">DSM 436</strain>
    </source>
</reference>
<dbReference type="InterPro" id="IPR036513">
    <property type="entry name" value="STAS_dom_sf"/>
</dbReference>
<dbReference type="PROSITE" id="PS50113">
    <property type="entry name" value="PAC"/>
    <property type="match status" value="1"/>
</dbReference>
<comment type="caution">
    <text evidence="5">The sequence shown here is derived from an EMBL/GenBank/DDBJ whole genome shotgun (WGS) entry which is preliminary data.</text>
</comment>
<dbReference type="PANTHER" id="PTHR33745:SF3">
    <property type="entry name" value="RSBT CO-ANTAGONIST PROTEIN RSBRC"/>
    <property type="match status" value="1"/>
</dbReference>
<dbReference type="InterPro" id="IPR051932">
    <property type="entry name" value="Bact_StressResp_Reg"/>
</dbReference>
<organism evidence="5 6">
    <name type="scientific">Chondromyces apiculatus DSM 436</name>
    <dbReference type="NCBI Taxonomy" id="1192034"/>
    <lineage>
        <taxon>Bacteria</taxon>
        <taxon>Pseudomonadati</taxon>
        <taxon>Myxococcota</taxon>
        <taxon>Polyangia</taxon>
        <taxon>Polyangiales</taxon>
        <taxon>Polyangiaceae</taxon>
        <taxon>Chondromyces</taxon>
    </lineage>
</organism>
<evidence type="ECO:0000259" key="3">
    <source>
        <dbReference type="PROSITE" id="PS50113"/>
    </source>
</evidence>
<evidence type="ECO:0000259" key="2">
    <source>
        <dbReference type="PROSITE" id="PS50112"/>
    </source>
</evidence>
<accession>A0A017SWT2</accession>
<protein>
    <submittedName>
        <fullName evidence="5">RsbR, positive regulator of sigma-B</fullName>
    </submittedName>
</protein>
<sequence length="496" mass="54589">MDADARRAALAGRFFDASSEMLCILDREGHVVLGNRAWTEKVGISPGEGLLGRVSTELQAEVLRAHLQDPKGRSWVGHLRRPGGGNQRFELSWTIDDEGLLHMVARHLDAEQLELRAVERLRALVRQTDLAIMELSGPSGVVSWNPAAEAVFGYTAEEALGRHLHELVGVVGEAALKAANISATLLAGQVARLVTPNRTKDGREITCAWQILLLRDERNDPMTVACFAQEITEVEAQRGTLEEQKRLLQALLTESPLVLWELDREGTFTLSMGSALRRLKLQEGEIVGANLFEYFSAYPAVCKAVRETLDGASLSFRADVGEGSWQNHLTPRKDEAGNVIGMLAVSFDVTEQARLEVELRQHIEMLTRHKETIRALSTPILQVWEGVLALPLVGYMDEGRAARLMDALLEEVARTGARHAIVDVTGVEVLDTTTVHHLLKLLQAIQLLGAEGILTGVRPAVAQSLVALGDTLPDVPTLRDLQAGLKRCLRMRQQER</sequence>
<dbReference type="SUPFAM" id="SSF52091">
    <property type="entry name" value="SpoIIaa-like"/>
    <property type="match status" value="1"/>
</dbReference>
<dbReference type="SMART" id="SM00091">
    <property type="entry name" value="PAS"/>
    <property type="match status" value="3"/>
</dbReference>
<dbReference type="Pfam" id="PF01740">
    <property type="entry name" value="STAS"/>
    <property type="match status" value="1"/>
</dbReference>
<dbReference type="PANTHER" id="PTHR33745">
    <property type="entry name" value="RSBT ANTAGONIST PROTEIN RSBS-RELATED"/>
    <property type="match status" value="1"/>
</dbReference>
<dbReference type="STRING" id="1192034.CAP_8355"/>
<dbReference type="InterPro" id="IPR013656">
    <property type="entry name" value="PAS_4"/>
</dbReference>
<evidence type="ECO:0000256" key="1">
    <source>
        <dbReference type="ARBA" id="ARBA00022553"/>
    </source>
</evidence>
<dbReference type="PROSITE" id="PS50112">
    <property type="entry name" value="PAS"/>
    <property type="match status" value="1"/>
</dbReference>
<dbReference type="EMBL" id="ASRX01000082">
    <property type="protein sequence ID" value="EYF01424.1"/>
    <property type="molecule type" value="Genomic_DNA"/>
</dbReference>
<dbReference type="Proteomes" id="UP000019678">
    <property type="component" value="Unassembled WGS sequence"/>
</dbReference>
<feature type="domain" description="STAS" evidence="4">
    <location>
        <begin position="377"/>
        <end position="469"/>
    </location>
</feature>
<feature type="domain" description="PAS" evidence="2">
    <location>
        <begin position="117"/>
        <end position="168"/>
    </location>
</feature>
<dbReference type="Pfam" id="PF13188">
    <property type="entry name" value="PAS_8"/>
    <property type="match status" value="1"/>
</dbReference>
<feature type="domain" description="PAC" evidence="3">
    <location>
        <begin position="310"/>
        <end position="361"/>
    </location>
</feature>
<dbReference type="SUPFAM" id="SSF55785">
    <property type="entry name" value="PYP-like sensor domain (PAS domain)"/>
    <property type="match status" value="3"/>
</dbReference>
<dbReference type="CDD" id="cd00130">
    <property type="entry name" value="PAS"/>
    <property type="match status" value="1"/>
</dbReference>
<proteinExistence type="predicted"/>
<dbReference type="NCBIfam" id="TIGR00229">
    <property type="entry name" value="sensory_box"/>
    <property type="match status" value="1"/>
</dbReference>
<dbReference type="Pfam" id="PF08448">
    <property type="entry name" value="PAS_4"/>
    <property type="match status" value="2"/>
</dbReference>
<gene>
    <name evidence="5" type="ORF">CAP_8355</name>
</gene>